<dbReference type="PANTHER" id="PTHR30026">
    <property type="entry name" value="OUTER MEMBRANE PROTEIN TOLC"/>
    <property type="match status" value="1"/>
</dbReference>
<dbReference type="InterPro" id="IPR003423">
    <property type="entry name" value="OMP_efflux"/>
</dbReference>
<dbReference type="GO" id="GO:0015288">
    <property type="term" value="F:porin activity"/>
    <property type="evidence" value="ECO:0007669"/>
    <property type="project" value="TreeGrafter"/>
</dbReference>
<evidence type="ECO:0000313" key="9">
    <source>
        <dbReference type="Proteomes" id="UP000076715"/>
    </source>
</evidence>
<keyword evidence="4" id="KW-1134">Transmembrane beta strand</keyword>
<protein>
    <recommendedName>
        <fullName evidence="10">TolC family protein</fullName>
    </recommendedName>
</protein>
<comment type="similarity">
    <text evidence="2">Belongs to the outer membrane factor (OMF) (TC 1.B.17) family.</text>
</comment>
<comment type="caution">
    <text evidence="8">The sequence shown here is derived from an EMBL/GenBank/DDBJ whole genome shotgun (WGS) entry which is preliminary data.</text>
</comment>
<keyword evidence="5" id="KW-0812">Transmembrane</keyword>
<evidence type="ECO:0000256" key="5">
    <source>
        <dbReference type="ARBA" id="ARBA00022692"/>
    </source>
</evidence>
<dbReference type="AlphaFoldDB" id="A0A163AM44"/>
<dbReference type="Pfam" id="PF02321">
    <property type="entry name" value="OEP"/>
    <property type="match status" value="2"/>
</dbReference>
<dbReference type="OrthoDB" id="9771205at2"/>
<dbReference type="GO" id="GO:0009279">
    <property type="term" value="C:cell outer membrane"/>
    <property type="evidence" value="ECO:0007669"/>
    <property type="project" value="UniProtKB-SubCell"/>
</dbReference>
<comment type="subcellular location">
    <subcellularLocation>
        <location evidence="1">Cell outer membrane</location>
    </subcellularLocation>
</comment>
<sequence>MKNLRLLFLLTFIHLLGYSQSSKTVTIGILADKSSEETKPLLAKLQNEIKAVVGQSATIVFKEVLENGFNNELAKSNYQTLVNSNADIILVFGVVNTIMIDEVDEYSKPIILFGSANSDFYDFDEDQKTSTVNNINYLIAPFSYTDDLDVFKSLYNYKKVGIIIDDFLPGILPVKNLFNNYFSKNGGSYTLIPLQKDGSITSDLNDIDAVYLAGGFYLNDNEFKTLVTTINSKKLPSFSVYSKEDVEKGILASNQPETNIDQFFRRIALNVEAIIEGTNASTLPIYLNYKKKLSINYNTAKQIGFPLRYSMLAKADFIGGENDVKVGTSYSIIDIMKGVVAKNLSLDVERKNIELSSQDVKTAKSSYLPNITANGNGVYLDPKVAEISNGTNPEFSTSGNVTLEQVIYSEGAGANITINENLQKAQKETYNAAELDALLNASVAYFNALVLKTNVAIQNQNLQVTKKNLEIADQNFAAGESGKSDVLRFRSQLAQNTQSLINAENQKLQAFNTINQLMNNPIATEIDIDDAKISEGIFENYKYQDFLEILDDPKLRPALVKFLVEEGNKNAPELKNIGYNMEATQRNYRLNNLGRFVPVVALQGQYNLAISQSGKGTIVPEGFPNAPDGTYNVGVNLSLPIFQQNQRNINRQTAKIQEDQLLIQKENVELSIEKNVNDILLDMTNQIANIEISKVSEETAKESLDLTQNAYAQGAVPLIQLIDAQTNYLQAQLARATANYDYLLTSMQLERAIGYFFLMNTEANNQDFIQRANQYILNNN</sequence>
<keyword evidence="9" id="KW-1185">Reference proteome</keyword>
<dbReference type="STRING" id="1642818.AWE51_06750"/>
<evidence type="ECO:0000256" key="1">
    <source>
        <dbReference type="ARBA" id="ARBA00004442"/>
    </source>
</evidence>
<accession>A0A163AM44</accession>
<dbReference type="SUPFAM" id="SSF56954">
    <property type="entry name" value="Outer membrane efflux proteins (OEP)"/>
    <property type="match status" value="1"/>
</dbReference>
<dbReference type="GO" id="GO:0015562">
    <property type="term" value="F:efflux transmembrane transporter activity"/>
    <property type="evidence" value="ECO:0007669"/>
    <property type="project" value="InterPro"/>
</dbReference>
<evidence type="ECO:0000256" key="3">
    <source>
        <dbReference type="ARBA" id="ARBA00022448"/>
    </source>
</evidence>
<keyword evidence="3" id="KW-0813">Transport</keyword>
<evidence type="ECO:0000256" key="4">
    <source>
        <dbReference type="ARBA" id="ARBA00022452"/>
    </source>
</evidence>
<evidence type="ECO:0000313" key="8">
    <source>
        <dbReference type="EMBL" id="KZS40643.1"/>
    </source>
</evidence>
<evidence type="ECO:0008006" key="10">
    <source>
        <dbReference type="Google" id="ProtNLM"/>
    </source>
</evidence>
<evidence type="ECO:0000256" key="7">
    <source>
        <dbReference type="ARBA" id="ARBA00023237"/>
    </source>
</evidence>
<dbReference type="Gene3D" id="3.40.50.2300">
    <property type="match status" value="2"/>
</dbReference>
<dbReference type="RefSeq" id="WP_066314325.1">
    <property type="nucleotide sequence ID" value="NZ_LQRT01000013.1"/>
</dbReference>
<evidence type="ECO:0000256" key="6">
    <source>
        <dbReference type="ARBA" id="ARBA00023136"/>
    </source>
</evidence>
<keyword evidence="7" id="KW-0998">Cell outer membrane</keyword>
<dbReference type="Gene3D" id="1.20.1600.10">
    <property type="entry name" value="Outer membrane efflux proteins (OEP)"/>
    <property type="match status" value="1"/>
</dbReference>
<keyword evidence="6" id="KW-0472">Membrane</keyword>
<reference evidence="8 9" key="1">
    <citation type="submission" date="2016-01" db="EMBL/GenBank/DDBJ databases">
        <title>The draft genome sequence of Aquimarina sp. RZW4-3-2.</title>
        <authorList>
            <person name="Wang Y."/>
        </authorList>
    </citation>
    <scope>NUCLEOTIDE SEQUENCE [LARGE SCALE GENOMIC DNA]</scope>
    <source>
        <strain evidence="8 9">RZW4-3-2</strain>
    </source>
</reference>
<dbReference type="PANTHER" id="PTHR30026:SF20">
    <property type="entry name" value="OUTER MEMBRANE PROTEIN TOLC"/>
    <property type="match status" value="1"/>
</dbReference>
<dbReference type="Proteomes" id="UP000076715">
    <property type="component" value="Unassembled WGS sequence"/>
</dbReference>
<dbReference type="GO" id="GO:1990281">
    <property type="term" value="C:efflux pump complex"/>
    <property type="evidence" value="ECO:0007669"/>
    <property type="project" value="TreeGrafter"/>
</dbReference>
<dbReference type="InterPro" id="IPR051906">
    <property type="entry name" value="TolC-like"/>
</dbReference>
<name>A0A163AM44_9FLAO</name>
<organism evidence="8 9">
    <name type="scientific">Aquimarina aggregata</name>
    <dbReference type="NCBI Taxonomy" id="1642818"/>
    <lineage>
        <taxon>Bacteria</taxon>
        <taxon>Pseudomonadati</taxon>
        <taxon>Bacteroidota</taxon>
        <taxon>Flavobacteriia</taxon>
        <taxon>Flavobacteriales</taxon>
        <taxon>Flavobacteriaceae</taxon>
        <taxon>Aquimarina</taxon>
    </lineage>
</organism>
<gene>
    <name evidence="8" type="ORF">AWE51_06750</name>
</gene>
<proteinExistence type="inferred from homology"/>
<evidence type="ECO:0000256" key="2">
    <source>
        <dbReference type="ARBA" id="ARBA00007613"/>
    </source>
</evidence>
<dbReference type="EMBL" id="LQRT01000013">
    <property type="protein sequence ID" value="KZS40643.1"/>
    <property type="molecule type" value="Genomic_DNA"/>
</dbReference>